<feature type="transmembrane region" description="Helical" evidence="6">
    <location>
        <begin position="66"/>
        <end position="86"/>
    </location>
</feature>
<feature type="transmembrane region" description="Helical" evidence="6">
    <location>
        <begin position="34"/>
        <end position="54"/>
    </location>
</feature>
<evidence type="ECO:0000259" key="7">
    <source>
        <dbReference type="PROSITE" id="PS50850"/>
    </source>
</evidence>
<feature type="transmembrane region" description="Helical" evidence="6">
    <location>
        <begin position="93"/>
        <end position="113"/>
    </location>
</feature>
<organism evidence="8 9">
    <name type="scientific">Corynebacterium mastitidis</name>
    <dbReference type="NCBI Taxonomy" id="161890"/>
    <lineage>
        <taxon>Bacteria</taxon>
        <taxon>Bacillati</taxon>
        <taxon>Actinomycetota</taxon>
        <taxon>Actinomycetes</taxon>
        <taxon>Mycobacteriales</taxon>
        <taxon>Corynebacteriaceae</taxon>
        <taxon>Corynebacterium</taxon>
    </lineage>
</organism>
<name>A0ABU8NVP0_9CORY</name>
<evidence type="ECO:0000313" key="8">
    <source>
        <dbReference type="EMBL" id="MEJ4099083.1"/>
    </source>
</evidence>
<feature type="transmembrane region" description="Helical" evidence="6">
    <location>
        <begin position="292"/>
        <end position="317"/>
    </location>
</feature>
<dbReference type="PANTHER" id="PTHR42718">
    <property type="entry name" value="MAJOR FACILITATOR SUPERFAMILY MULTIDRUG TRANSPORTER MFSC"/>
    <property type="match status" value="1"/>
</dbReference>
<gene>
    <name evidence="8" type="ORF">V5S96_01715</name>
</gene>
<feature type="domain" description="Major facilitator superfamily (MFS) profile" evidence="7">
    <location>
        <begin position="28"/>
        <end position="514"/>
    </location>
</feature>
<keyword evidence="4 6" id="KW-0472">Membrane</keyword>
<dbReference type="Proteomes" id="UP001359781">
    <property type="component" value="Unassembled WGS sequence"/>
</dbReference>
<feature type="transmembrane region" description="Helical" evidence="6">
    <location>
        <begin position="153"/>
        <end position="173"/>
    </location>
</feature>
<evidence type="ECO:0000256" key="4">
    <source>
        <dbReference type="ARBA" id="ARBA00023136"/>
    </source>
</evidence>
<evidence type="ECO:0000256" key="5">
    <source>
        <dbReference type="SAM" id="MobiDB-lite"/>
    </source>
</evidence>
<dbReference type="InterPro" id="IPR036259">
    <property type="entry name" value="MFS_trans_sf"/>
</dbReference>
<dbReference type="InterPro" id="IPR020846">
    <property type="entry name" value="MFS_dom"/>
</dbReference>
<evidence type="ECO:0000313" key="9">
    <source>
        <dbReference type="Proteomes" id="UP001359781"/>
    </source>
</evidence>
<proteinExistence type="predicted"/>
<dbReference type="Gene3D" id="1.20.1720.10">
    <property type="entry name" value="Multidrug resistance protein D"/>
    <property type="match status" value="1"/>
</dbReference>
<dbReference type="SUPFAM" id="SSF103473">
    <property type="entry name" value="MFS general substrate transporter"/>
    <property type="match status" value="1"/>
</dbReference>
<accession>A0ABU8NVP0</accession>
<feature type="transmembrane region" description="Helical" evidence="6">
    <location>
        <begin position="488"/>
        <end position="510"/>
    </location>
</feature>
<dbReference type="EMBL" id="JBAHVJ010000002">
    <property type="protein sequence ID" value="MEJ4099083.1"/>
    <property type="molecule type" value="Genomic_DNA"/>
</dbReference>
<feature type="transmembrane region" description="Helical" evidence="6">
    <location>
        <begin position="382"/>
        <end position="400"/>
    </location>
</feature>
<feature type="compositionally biased region" description="Polar residues" evidence="5">
    <location>
        <begin position="1"/>
        <end position="10"/>
    </location>
</feature>
<dbReference type="Gene3D" id="1.20.1250.20">
    <property type="entry name" value="MFS general substrate transporter like domains"/>
    <property type="match status" value="1"/>
</dbReference>
<feature type="transmembrane region" description="Helical" evidence="6">
    <location>
        <begin position="357"/>
        <end position="376"/>
    </location>
</feature>
<reference evidence="8 9" key="1">
    <citation type="submission" date="2024-02" db="EMBL/GenBank/DDBJ databases">
        <title>Whole genome sequencing and characterization of Corynebacterium isolated from the ocular surface of dry eye disease sufferers.</title>
        <authorList>
            <person name="Naqvi M."/>
        </authorList>
    </citation>
    <scope>NUCLEOTIDE SEQUENCE [LARGE SCALE GENOMIC DNA]</scope>
    <source>
        <strain evidence="8 9">PCRF</strain>
    </source>
</reference>
<keyword evidence="2 6" id="KW-0812">Transmembrane</keyword>
<evidence type="ECO:0000256" key="2">
    <source>
        <dbReference type="ARBA" id="ARBA00022692"/>
    </source>
</evidence>
<dbReference type="Pfam" id="PF07690">
    <property type="entry name" value="MFS_1"/>
    <property type="match status" value="2"/>
</dbReference>
<dbReference type="CDD" id="cd17321">
    <property type="entry name" value="MFS_MMR_MDR_like"/>
    <property type="match status" value="1"/>
</dbReference>
<feature type="region of interest" description="Disordered" evidence="5">
    <location>
        <begin position="1"/>
        <end position="25"/>
    </location>
</feature>
<feature type="transmembrane region" description="Helical" evidence="6">
    <location>
        <begin position="185"/>
        <end position="205"/>
    </location>
</feature>
<comment type="caution">
    <text evidence="8">The sequence shown here is derived from an EMBL/GenBank/DDBJ whole genome shotgun (WGS) entry which is preliminary data.</text>
</comment>
<evidence type="ECO:0000256" key="3">
    <source>
        <dbReference type="ARBA" id="ARBA00022989"/>
    </source>
</evidence>
<dbReference type="PROSITE" id="PS50850">
    <property type="entry name" value="MFS"/>
    <property type="match status" value="1"/>
</dbReference>
<evidence type="ECO:0000256" key="6">
    <source>
        <dbReference type="SAM" id="Phobius"/>
    </source>
</evidence>
<dbReference type="RefSeq" id="WP_337889665.1">
    <property type="nucleotide sequence ID" value="NZ_JBAHVI010000003.1"/>
</dbReference>
<feature type="transmembrane region" description="Helical" evidence="6">
    <location>
        <begin position="225"/>
        <end position="242"/>
    </location>
</feature>
<protein>
    <submittedName>
        <fullName evidence="8">MFS transporter</fullName>
    </submittedName>
</protein>
<feature type="transmembrane region" description="Helical" evidence="6">
    <location>
        <begin position="119"/>
        <end position="141"/>
    </location>
</feature>
<feature type="transmembrane region" description="Helical" evidence="6">
    <location>
        <begin position="254"/>
        <end position="272"/>
    </location>
</feature>
<sequence>MAKQQTSTVQRGKHRRPGAPAGAPKKWSTAVSTISAVMMTLDITIVLVALPAISEDLQLSLSGGQWVINAYSLAFASLMLSVGSISDLIGRRSIFLIGHVLFLGASIGCMYADTETMLIAARAVQGAGGALVFGTSVPLLSDAFAPAEKEQRTKAIAVLMGLSAAASAVGPLVGGALVENGQWEWIFAINVPIGLFVLVATLLFIPDLHKRAREAGNTEMPPIDVPSTIIAAGMLFSLNYGIISGPERGWTDWLVVLSFAAALQLGVILAWIQTSKGDNAMIDIRLFRIPSFSTVAFSAFAARLFSFGMMPFIVLWLSGHVGLSALEVGYVSTTLAGPIVVFSAVGLALGKVMRLSYVQALGMLIVAGGLLLGLMVQPDSSWPALVPSYVVIGTGTGIMLPHLMDLAVSVVPREKTGTASGIANTSLPLGTSFGVALYGAYLADHVEDGMEGAPAQIVEATEGGRFDLVDQFAPQLGELAREVFVEGLHGIFVMAAVFAVVGAVACVAFIREKDIRAAEPEEASAGVGGAESVGNASPGAELEVAAVAPAPAVARPVGRAELAARARQRLNSSRGV</sequence>
<keyword evidence="3 6" id="KW-1133">Transmembrane helix</keyword>
<dbReference type="InterPro" id="IPR011701">
    <property type="entry name" value="MFS"/>
</dbReference>
<evidence type="ECO:0000256" key="1">
    <source>
        <dbReference type="ARBA" id="ARBA00004651"/>
    </source>
</evidence>
<dbReference type="PANTHER" id="PTHR42718:SF49">
    <property type="entry name" value="EXPORT PROTEIN"/>
    <property type="match status" value="1"/>
</dbReference>
<keyword evidence="9" id="KW-1185">Reference proteome</keyword>
<feature type="transmembrane region" description="Helical" evidence="6">
    <location>
        <begin position="421"/>
        <end position="441"/>
    </location>
</feature>
<comment type="subcellular location">
    <subcellularLocation>
        <location evidence="1">Cell membrane</location>
        <topology evidence="1">Multi-pass membrane protein</topology>
    </subcellularLocation>
</comment>
<feature type="transmembrane region" description="Helical" evidence="6">
    <location>
        <begin position="329"/>
        <end position="350"/>
    </location>
</feature>